<keyword evidence="1" id="KW-1185">Reference proteome</keyword>
<accession>A0A6P8ZM92</accession>
<dbReference type="InParanoid" id="A0A6P8ZM92"/>
<dbReference type="OrthoDB" id="8186940at2759"/>
<proteinExistence type="predicted"/>
<dbReference type="Pfam" id="PF07841">
    <property type="entry name" value="DM4_12"/>
    <property type="match status" value="1"/>
</dbReference>
<dbReference type="KEGG" id="tpal:117644694"/>
<gene>
    <name evidence="2" type="primary">LOC117644694</name>
</gene>
<protein>
    <submittedName>
        <fullName evidence="2">Uncharacterized protein LOC117644694</fullName>
    </submittedName>
</protein>
<dbReference type="PANTHER" id="PTHR21398:SF21">
    <property type="entry name" value="AGAP004005-PA"/>
    <property type="match status" value="1"/>
</dbReference>
<dbReference type="RefSeq" id="XP_034240199.1">
    <property type="nucleotide sequence ID" value="XM_034384308.1"/>
</dbReference>
<organism evidence="2">
    <name type="scientific">Thrips palmi</name>
    <name type="common">Melon thrips</name>
    <dbReference type="NCBI Taxonomy" id="161013"/>
    <lineage>
        <taxon>Eukaryota</taxon>
        <taxon>Metazoa</taxon>
        <taxon>Ecdysozoa</taxon>
        <taxon>Arthropoda</taxon>
        <taxon>Hexapoda</taxon>
        <taxon>Insecta</taxon>
        <taxon>Pterygota</taxon>
        <taxon>Neoptera</taxon>
        <taxon>Paraneoptera</taxon>
        <taxon>Thysanoptera</taxon>
        <taxon>Terebrantia</taxon>
        <taxon>Thripoidea</taxon>
        <taxon>Thripidae</taxon>
        <taxon>Thrips</taxon>
    </lineage>
</organism>
<evidence type="ECO:0000313" key="2">
    <source>
        <dbReference type="RefSeq" id="XP_034240199.1"/>
    </source>
</evidence>
<sequence>MAVAGTAVGVANLGVVDASGRHARNLVFYPAGNKVQIQMGVGIPLQLPHQAVTTGFILKSNYRTPSNATMYTRPQEYFSSRSARAAANAPDAGGLTEHLASRWDLYTALQGTLEQLGGGAGSGRQCLLRAVCEAAAFTVRHDGLLGELLHVLLTPSTTSDPMRQRQDAEFHAAEAVGRQARSAEDPVDACARTFRGCATSALDLFTRVMSYY</sequence>
<dbReference type="PANTHER" id="PTHR21398">
    <property type="entry name" value="AGAP007094-PA"/>
    <property type="match status" value="1"/>
</dbReference>
<dbReference type="SMART" id="SM00718">
    <property type="entry name" value="DM4_12"/>
    <property type="match status" value="1"/>
</dbReference>
<evidence type="ECO:0000313" key="1">
    <source>
        <dbReference type="Proteomes" id="UP000515158"/>
    </source>
</evidence>
<dbReference type="InterPro" id="IPR006631">
    <property type="entry name" value="DM4_12"/>
</dbReference>
<name>A0A6P8ZM92_THRPL</name>
<dbReference type="GeneID" id="117644694"/>
<dbReference type="AlphaFoldDB" id="A0A6P8ZM92"/>
<reference evidence="2" key="1">
    <citation type="submission" date="2025-08" db="UniProtKB">
        <authorList>
            <consortium name="RefSeq"/>
        </authorList>
    </citation>
    <scope>IDENTIFICATION</scope>
    <source>
        <tissue evidence="2">Total insect</tissue>
    </source>
</reference>
<dbReference type="Proteomes" id="UP000515158">
    <property type="component" value="Unplaced"/>
</dbReference>